<name>A0A8D3DQU3_SCOMX</name>
<feature type="region of interest" description="Disordered" evidence="1">
    <location>
        <begin position="37"/>
        <end position="67"/>
    </location>
</feature>
<reference evidence="2" key="2">
    <citation type="submission" date="2025-08" db="UniProtKB">
        <authorList>
            <consortium name="Ensembl"/>
        </authorList>
    </citation>
    <scope>IDENTIFICATION</scope>
</reference>
<dbReference type="InterPro" id="IPR053033">
    <property type="entry name" value="Androglobin-like"/>
</dbReference>
<dbReference type="AlphaFoldDB" id="A0A8D3DQU3"/>
<sequence length="183" mass="20847">AMSKAPPKKKEPSLSKSFGAAWGCKFPIWPEWNDEEVNKEKWDSSKGADEGKTNKSPNAPFFEEPEGKISLPPSLNVHSWKRPTEFISPVIVESQMTFDLISANDHLICNELMRWIISDICTVSTLCNKTSTVQDGWKPWDHIYSLCRAEKGHMPLYNSYGKYLVRLYWMVSLGAPPGKKMNH</sequence>
<organism evidence="2 3">
    <name type="scientific">Scophthalmus maximus</name>
    <name type="common">Turbot</name>
    <name type="synonym">Psetta maxima</name>
    <dbReference type="NCBI Taxonomy" id="52904"/>
    <lineage>
        <taxon>Eukaryota</taxon>
        <taxon>Metazoa</taxon>
        <taxon>Chordata</taxon>
        <taxon>Craniata</taxon>
        <taxon>Vertebrata</taxon>
        <taxon>Euteleostomi</taxon>
        <taxon>Actinopterygii</taxon>
        <taxon>Neopterygii</taxon>
        <taxon>Teleostei</taxon>
        <taxon>Neoteleostei</taxon>
        <taxon>Acanthomorphata</taxon>
        <taxon>Carangaria</taxon>
        <taxon>Pleuronectiformes</taxon>
        <taxon>Pleuronectoidei</taxon>
        <taxon>Scophthalmidae</taxon>
        <taxon>Scophthalmus</taxon>
    </lineage>
</organism>
<dbReference type="Proteomes" id="UP000694558">
    <property type="component" value="Chromosome 20"/>
</dbReference>
<feature type="compositionally biased region" description="Basic and acidic residues" evidence="1">
    <location>
        <begin position="37"/>
        <end position="53"/>
    </location>
</feature>
<evidence type="ECO:0000256" key="1">
    <source>
        <dbReference type="SAM" id="MobiDB-lite"/>
    </source>
</evidence>
<dbReference type="InterPro" id="IPR038765">
    <property type="entry name" value="Papain-like_cys_pep_sf"/>
</dbReference>
<evidence type="ECO:0000313" key="3">
    <source>
        <dbReference type="Proteomes" id="UP000694558"/>
    </source>
</evidence>
<dbReference type="PANTHER" id="PTHR46298:SF1">
    <property type="entry name" value="ANDROGLOBIN"/>
    <property type="match status" value="1"/>
</dbReference>
<dbReference type="Ensembl" id="ENSSMAT00000075458.1">
    <property type="protein sequence ID" value="ENSSMAP00000061902.1"/>
    <property type="gene ID" value="ENSSMAG00000021948.1"/>
</dbReference>
<dbReference type="PANTHER" id="PTHR46298">
    <property type="entry name" value="ANDROGLOBIN"/>
    <property type="match status" value="1"/>
</dbReference>
<dbReference type="GeneTree" id="ENSGT00390000014904"/>
<accession>A0A8D3DQU3</accession>
<reference evidence="2" key="1">
    <citation type="submission" date="2023-05" db="EMBL/GenBank/DDBJ databases">
        <title>High-quality long-read genome of Scophthalmus maximus.</title>
        <authorList>
            <person name="Lien S."/>
            <person name="Martinez P."/>
        </authorList>
    </citation>
    <scope>NUCLEOTIDE SEQUENCE [LARGE SCALE GENOMIC DNA]</scope>
</reference>
<proteinExistence type="predicted"/>
<evidence type="ECO:0000313" key="2">
    <source>
        <dbReference type="Ensembl" id="ENSSMAP00000061902.1"/>
    </source>
</evidence>
<dbReference type="SUPFAM" id="SSF54001">
    <property type="entry name" value="Cysteine proteinases"/>
    <property type="match status" value="1"/>
</dbReference>
<protein>
    <submittedName>
        <fullName evidence="2">Uncharacterized protein</fullName>
    </submittedName>
</protein>